<accession>A0A7R8ZI42</accession>
<dbReference type="AlphaFoldDB" id="A0A7R8ZI42"/>
<evidence type="ECO:0000256" key="5">
    <source>
        <dbReference type="SAM" id="MobiDB-lite"/>
    </source>
</evidence>
<evidence type="ECO:0000256" key="2">
    <source>
        <dbReference type="ARBA" id="ARBA00022490"/>
    </source>
</evidence>
<feature type="region of interest" description="Disordered" evidence="5">
    <location>
        <begin position="71"/>
        <end position="100"/>
    </location>
</feature>
<keyword evidence="2" id="KW-0963">Cytoplasm</keyword>
<sequence>MSGRRAELEQKRAKLEKLKQERERRRQEKLKREAEEAANRISEDGVSGVGGTGGSRVDIDTLFVQAGVAPTSAVLDKLPPPSHTSPPISTSPARGNDLDADHISIASSKGFLKRRKPELKQVTIPDSFHLSPKEHVAYDKQTQTTSTGGPDHQHSHTDSEMTHHGFEWDDEFGHHVLTYDDLGEDEDNSLGSLPHQGSGGVAQTPGVYANRLPPGVLHPGMPHVEAVLPADPNQTAKKETQEAPKPEPRELSEEEKKMIMLSEEFQAFFDKTSRFMERTLWESSTHGDLYIDYASDWDSKSESESKAATRLSLNREFFSDKWTKNRCVTCMDWSSHYPELLVASYNANKEVPHEPDGVVLVWNTKLQKLTPEYAFTCQSAVMSVAFAKFHPNLILGGTYAGQIVLWDNRLHKRTPVQRSPLSAAAHTHPVYCLAVVGSQNAHNLISVSTDGRVCTWSLDMLAQPQEILELQWRQGKSVATNCLSFFKDDINNFVVGSEEGVVFSACRHGSKAGILDPFESHGATITSVSTHQANGIGSGHEDFSHLFLSSSVDWTVKLWSSKEPRPIYTFQDSSNYILDVAWSPVHPALFSTVDLNGRLDLWNINTATEVPVASAMVEPNSLSRLTWTQSGQHLCVGAGDGKITVFDVGDQLAVPRTDEWNSLASTLGELREGQLTDDDILAVASGVGVPHPLTPSPMASLLGAPGSLVTQGSGPSSISHGSGSPVSSLVVGGAR</sequence>
<feature type="region of interest" description="Disordered" evidence="5">
    <location>
        <begin position="139"/>
        <end position="162"/>
    </location>
</feature>
<gene>
    <name evidence="6" type="ORF">CTOB1V02_LOCUS2562</name>
</gene>
<dbReference type="FunFam" id="2.130.10.10:FF:000781">
    <property type="entry name" value="Cytoplasmic dynein intermediate chain"/>
    <property type="match status" value="1"/>
</dbReference>
<feature type="compositionally biased region" description="Low complexity" evidence="5">
    <location>
        <begin position="712"/>
        <end position="735"/>
    </location>
</feature>
<keyword evidence="3" id="KW-0853">WD repeat</keyword>
<dbReference type="PANTHER" id="PTHR12442">
    <property type="entry name" value="DYNEIN INTERMEDIATE CHAIN"/>
    <property type="match status" value="1"/>
</dbReference>
<keyword evidence="4" id="KW-0677">Repeat</keyword>
<evidence type="ECO:0000256" key="3">
    <source>
        <dbReference type="ARBA" id="ARBA00022574"/>
    </source>
</evidence>
<feature type="region of interest" description="Disordered" evidence="5">
    <location>
        <begin position="181"/>
        <end position="252"/>
    </location>
</feature>
<dbReference type="EMBL" id="OB660406">
    <property type="protein sequence ID" value="CAD7224605.1"/>
    <property type="molecule type" value="Genomic_DNA"/>
</dbReference>
<dbReference type="GO" id="GO:0045504">
    <property type="term" value="F:dynein heavy chain binding"/>
    <property type="evidence" value="ECO:0007669"/>
    <property type="project" value="TreeGrafter"/>
</dbReference>
<dbReference type="InterPro" id="IPR050687">
    <property type="entry name" value="Dynein_IC"/>
</dbReference>
<organism evidence="6">
    <name type="scientific">Cyprideis torosa</name>
    <dbReference type="NCBI Taxonomy" id="163714"/>
    <lineage>
        <taxon>Eukaryota</taxon>
        <taxon>Metazoa</taxon>
        <taxon>Ecdysozoa</taxon>
        <taxon>Arthropoda</taxon>
        <taxon>Crustacea</taxon>
        <taxon>Oligostraca</taxon>
        <taxon>Ostracoda</taxon>
        <taxon>Podocopa</taxon>
        <taxon>Podocopida</taxon>
        <taxon>Cytherocopina</taxon>
        <taxon>Cytheroidea</taxon>
        <taxon>Cytherideidae</taxon>
        <taxon>Cyprideis</taxon>
    </lineage>
</organism>
<dbReference type="GO" id="GO:0045503">
    <property type="term" value="F:dynein light chain binding"/>
    <property type="evidence" value="ECO:0007669"/>
    <property type="project" value="TreeGrafter"/>
</dbReference>
<dbReference type="Gene3D" id="2.130.10.10">
    <property type="entry name" value="YVTN repeat-like/Quinoprotein amine dehydrogenase"/>
    <property type="match status" value="2"/>
</dbReference>
<feature type="compositionally biased region" description="Basic and acidic residues" evidence="5">
    <location>
        <begin position="236"/>
        <end position="252"/>
    </location>
</feature>
<dbReference type="OrthoDB" id="4189at2759"/>
<dbReference type="InterPro" id="IPR015943">
    <property type="entry name" value="WD40/YVTN_repeat-like_dom_sf"/>
</dbReference>
<proteinExistence type="predicted"/>
<dbReference type="SUPFAM" id="SSF50978">
    <property type="entry name" value="WD40 repeat-like"/>
    <property type="match status" value="1"/>
</dbReference>
<dbReference type="Pfam" id="PF00400">
    <property type="entry name" value="WD40"/>
    <property type="match status" value="1"/>
</dbReference>
<dbReference type="PANTHER" id="PTHR12442:SF22">
    <property type="entry name" value="CYTOPLASMIC DYNEIN 1 INTERMEDIATE CHAIN-RELATED"/>
    <property type="match status" value="1"/>
</dbReference>
<feature type="compositionally biased region" description="Basic and acidic residues" evidence="5">
    <location>
        <begin position="1"/>
        <end position="43"/>
    </location>
</feature>
<evidence type="ECO:0000313" key="6">
    <source>
        <dbReference type="EMBL" id="CAD7224605.1"/>
    </source>
</evidence>
<comment type="subcellular location">
    <subcellularLocation>
        <location evidence="1">Cytoplasm</location>
    </subcellularLocation>
</comment>
<dbReference type="GO" id="GO:0005868">
    <property type="term" value="C:cytoplasmic dynein complex"/>
    <property type="evidence" value="ECO:0007669"/>
    <property type="project" value="TreeGrafter"/>
</dbReference>
<evidence type="ECO:0000256" key="4">
    <source>
        <dbReference type="ARBA" id="ARBA00022737"/>
    </source>
</evidence>
<dbReference type="InterPro" id="IPR036322">
    <property type="entry name" value="WD40_repeat_dom_sf"/>
</dbReference>
<dbReference type="GO" id="GO:0010970">
    <property type="term" value="P:transport along microtubule"/>
    <property type="evidence" value="ECO:0007669"/>
    <property type="project" value="TreeGrafter"/>
</dbReference>
<feature type="compositionally biased region" description="Basic and acidic residues" evidence="5">
    <location>
        <begin position="151"/>
        <end position="162"/>
    </location>
</feature>
<feature type="region of interest" description="Disordered" evidence="5">
    <location>
        <begin position="698"/>
        <end position="735"/>
    </location>
</feature>
<dbReference type="GO" id="GO:0005737">
    <property type="term" value="C:cytoplasm"/>
    <property type="evidence" value="ECO:0007669"/>
    <property type="project" value="UniProtKB-SubCell"/>
</dbReference>
<evidence type="ECO:0000256" key="1">
    <source>
        <dbReference type="ARBA" id="ARBA00004496"/>
    </source>
</evidence>
<protein>
    <submittedName>
        <fullName evidence="6">Uncharacterized protein</fullName>
    </submittedName>
</protein>
<name>A0A7R8ZI42_9CRUS</name>
<feature type="region of interest" description="Disordered" evidence="5">
    <location>
        <begin position="1"/>
        <end position="53"/>
    </location>
</feature>
<dbReference type="InterPro" id="IPR001680">
    <property type="entry name" value="WD40_rpt"/>
</dbReference>
<reference evidence="6" key="1">
    <citation type="submission" date="2020-11" db="EMBL/GenBank/DDBJ databases">
        <authorList>
            <person name="Tran Van P."/>
        </authorList>
    </citation>
    <scope>NUCLEOTIDE SEQUENCE</scope>
</reference>
<dbReference type="SMART" id="SM00320">
    <property type="entry name" value="WD40"/>
    <property type="match status" value="6"/>
</dbReference>